<dbReference type="KEGG" id="sva:SVA_0714"/>
<name>A0A1B4V1K4_9GAMM</name>
<dbReference type="Pfam" id="PF08750">
    <property type="entry name" value="CNP1"/>
    <property type="match status" value="1"/>
</dbReference>
<evidence type="ECO:0000256" key="1">
    <source>
        <dbReference type="SAM" id="SignalP"/>
    </source>
</evidence>
<sequence>MRFSRSIAIGRLVAGIALIPASVVAGPYDPPEPGPQFDPGAVEAWRESAVTIPAYPDDRDLLPVTLTARDTLKLYLDERSITRDADGVARFTMVVESERGARNVFYEGLRCETREYKTYAIGTRGRAFQPVKEPHWQPIPLSGINAFRYHLYRHYVCKDDTARAPGDVARAIRND</sequence>
<evidence type="ECO:0000259" key="2">
    <source>
        <dbReference type="Pfam" id="PF08750"/>
    </source>
</evidence>
<protein>
    <recommendedName>
        <fullName evidence="2">CNP1-like uncharacterized domain-containing protein</fullName>
    </recommendedName>
</protein>
<dbReference type="EMBL" id="AP014936">
    <property type="protein sequence ID" value="BAU47293.1"/>
    <property type="molecule type" value="Genomic_DNA"/>
</dbReference>
<dbReference type="OrthoDB" id="7066954at2"/>
<feature type="chain" id="PRO_5008571238" description="CNP1-like uncharacterized domain-containing protein" evidence="1">
    <location>
        <begin position="26"/>
        <end position="175"/>
    </location>
</feature>
<evidence type="ECO:0000313" key="4">
    <source>
        <dbReference type="Proteomes" id="UP000218899"/>
    </source>
</evidence>
<organism evidence="3 4">
    <name type="scientific">Sulfurifustis variabilis</name>
    <dbReference type="NCBI Taxonomy" id="1675686"/>
    <lineage>
        <taxon>Bacteria</taxon>
        <taxon>Pseudomonadati</taxon>
        <taxon>Pseudomonadota</taxon>
        <taxon>Gammaproteobacteria</taxon>
        <taxon>Acidiferrobacterales</taxon>
        <taxon>Acidiferrobacteraceae</taxon>
        <taxon>Sulfurifustis</taxon>
    </lineage>
</organism>
<gene>
    <name evidence="3" type="ORF">SVA_0714</name>
</gene>
<dbReference type="InterPro" id="IPR014861">
    <property type="entry name" value="CNP1-like_dom"/>
</dbReference>
<keyword evidence="4" id="KW-1185">Reference proteome</keyword>
<accession>A0A1B4V1K4</accession>
<proteinExistence type="predicted"/>
<dbReference type="AlphaFoldDB" id="A0A1B4V1K4"/>
<dbReference type="RefSeq" id="WP_096458883.1">
    <property type="nucleotide sequence ID" value="NZ_AP014936.1"/>
</dbReference>
<keyword evidence="1" id="KW-0732">Signal</keyword>
<feature type="domain" description="CNP1-like uncharacterised" evidence="2">
    <location>
        <begin position="43"/>
        <end position="171"/>
    </location>
</feature>
<dbReference type="Proteomes" id="UP000218899">
    <property type="component" value="Chromosome"/>
</dbReference>
<evidence type="ECO:0000313" key="3">
    <source>
        <dbReference type="EMBL" id="BAU47293.1"/>
    </source>
</evidence>
<feature type="signal peptide" evidence="1">
    <location>
        <begin position="1"/>
        <end position="25"/>
    </location>
</feature>
<reference evidence="3 4" key="1">
    <citation type="submission" date="2015-08" db="EMBL/GenBank/DDBJ databases">
        <title>Complete genome sequence of Sulfurifustis variabilis.</title>
        <authorList>
            <person name="Miura A."/>
            <person name="Kojima H."/>
            <person name="Fukui M."/>
        </authorList>
    </citation>
    <scope>NUCLEOTIDE SEQUENCE [LARGE SCALE GENOMIC DNA]</scope>
    <source>
        <strain evidence="4">skN76</strain>
    </source>
</reference>